<evidence type="ECO:0000313" key="4">
    <source>
        <dbReference type="Proteomes" id="UP001479520"/>
    </source>
</evidence>
<dbReference type="InterPro" id="IPR038375">
    <property type="entry name" value="NDUFAF7_sf"/>
</dbReference>
<dbReference type="InterPro" id="IPR029063">
    <property type="entry name" value="SAM-dependent_MTases_sf"/>
</dbReference>
<dbReference type="GO" id="GO:0032259">
    <property type="term" value="P:methylation"/>
    <property type="evidence" value="ECO:0007669"/>
    <property type="project" value="UniProtKB-KW"/>
</dbReference>
<reference evidence="3 4" key="1">
    <citation type="submission" date="2024-04" db="EMBL/GenBank/DDBJ databases">
        <title>Dissimilatory iodate-reducing microorganisms contribute to the enrichment of iodine in groundwater.</title>
        <authorList>
            <person name="Jiang Z."/>
        </authorList>
    </citation>
    <scope>NUCLEOTIDE SEQUENCE [LARGE SCALE GENOMIC DNA]</scope>
    <source>
        <strain evidence="3 4">NCP973</strain>
    </source>
</reference>
<dbReference type="Proteomes" id="UP001479520">
    <property type="component" value="Chromosome"/>
</dbReference>
<keyword evidence="4" id="KW-1185">Reference proteome</keyword>
<dbReference type="PANTHER" id="PTHR12049:SF7">
    <property type="entry name" value="PROTEIN ARGININE METHYLTRANSFERASE NDUFAF7, MITOCHONDRIAL"/>
    <property type="match status" value="1"/>
</dbReference>
<keyword evidence="1 3" id="KW-0489">Methyltransferase</keyword>
<keyword evidence="2 3" id="KW-0808">Transferase</keyword>
<dbReference type="PANTHER" id="PTHR12049">
    <property type="entry name" value="PROTEIN ARGININE METHYLTRANSFERASE NDUFAF7, MITOCHONDRIAL"/>
    <property type="match status" value="1"/>
</dbReference>
<dbReference type="InterPro" id="IPR003788">
    <property type="entry name" value="NDUFAF7"/>
</dbReference>
<dbReference type="GO" id="GO:0008168">
    <property type="term" value="F:methyltransferase activity"/>
    <property type="evidence" value="ECO:0007669"/>
    <property type="project" value="UniProtKB-KW"/>
</dbReference>
<dbReference type="EMBL" id="CP151406">
    <property type="protein sequence ID" value="WZJ21940.1"/>
    <property type="molecule type" value="Genomic_DNA"/>
</dbReference>
<accession>A0ABZ2XH43</accession>
<dbReference type="RefSeq" id="WP_281985655.1">
    <property type="nucleotide sequence ID" value="NZ_CALFBA010000165.1"/>
</dbReference>
<proteinExistence type="predicted"/>
<evidence type="ECO:0000313" key="3">
    <source>
        <dbReference type="EMBL" id="WZJ21940.1"/>
    </source>
</evidence>
<sequence length="386" mass="41739">MSQLPAPSPDALAHSRQVHEAIANTVVAEGGFLSFARYMEMALYAPGLGYYAAGARKFGAAGDFVTAPEMTPLFGQALAAQIAQVMAVSAQAVIEVGAGSGRLATDLLLAFEQLGCLPDSYAILDLSPDLRERQRETIAAAAPHLLSRVVWLDRLPETFSGVVVANELLDALPAHLVVWDEDVIRERGVALDADGRFTWNERPATGALLAAAREIADETGTGGAYLSEISLAARAWSAEWGKILQQGMLLLIDYGFPRHEFYHPQRRQGTLMCHYRHHAHPDPFYLPGLQDLTVHVDFTAIIAAAHGAGLDLLGYTNQGQFLLNCGVLDHLARIPADTADYFRASAATAKLTMPHEMGELFKVIAIGRGIDEALIGFSRGDQSRRL</sequence>
<dbReference type="Pfam" id="PF02636">
    <property type="entry name" value="Methyltransf_28"/>
    <property type="match status" value="1"/>
</dbReference>
<evidence type="ECO:0000256" key="2">
    <source>
        <dbReference type="ARBA" id="ARBA00022679"/>
    </source>
</evidence>
<dbReference type="EC" id="2.1.1.-" evidence="3"/>
<name>A0ABZ2XH43_9RHOO</name>
<evidence type="ECO:0000256" key="1">
    <source>
        <dbReference type="ARBA" id="ARBA00022603"/>
    </source>
</evidence>
<dbReference type="SUPFAM" id="SSF53335">
    <property type="entry name" value="S-adenosyl-L-methionine-dependent methyltransferases"/>
    <property type="match status" value="1"/>
</dbReference>
<organism evidence="3 4">
    <name type="scientific">Azonexus hydrophilus</name>
    <dbReference type="NCBI Taxonomy" id="418702"/>
    <lineage>
        <taxon>Bacteria</taxon>
        <taxon>Pseudomonadati</taxon>
        <taxon>Pseudomonadota</taxon>
        <taxon>Betaproteobacteria</taxon>
        <taxon>Rhodocyclales</taxon>
        <taxon>Azonexaceae</taxon>
        <taxon>Azonexus</taxon>
    </lineage>
</organism>
<protein>
    <submittedName>
        <fullName evidence="3">SAM-dependent methyltransferase</fullName>
        <ecNumber evidence="3">2.1.1.-</ecNumber>
    </submittedName>
</protein>
<dbReference type="Gene3D" id="3.40.50.12710">
    <property type="match status" value="1"/>
</dbReference>
<gene>
    <name evidence="3" type="ORF">AADV58_01985</name>
</gene>